<sequence>MYKQLKMNHKIKNMEIHMIAKQYNNVHSLPSVYAIDDEFVAYFNILLFMKIDLYLKTLTTNIEKFLTFKVDVLNSSGAKALIKQDDESQKSGYMY</sequence>
<dbReference type="EMBL" id="JYDI01000286">
    <property type="protein sequence ID" value="KRY46463.1"/>
    <property type="molecule type" value="Genomic_DNA"/>
</dbReference>
<proteinExistence type="predicted"/>
<gene>
    <name evidence="1" type="ORF">T03_11000</name>
</gene>
<dbReference type="Proteomes" id="UP000054653">
    <property type="component" value="Unassembled WGS sequence"/>
</dbReference>
<evidence type="ECO:0000313" key="2">
    <source>
        <dbReference type="Proteomes" id="UP000054653"/>
    </source>
</evidence>
<reference evidence="1 2" key="1">
    <citation type="submission" date="2015-01" db="EMBL/GenBank/DDBJ databases">
        <title>Evolution of Trichinella species and genotypes.</title>
        <authorList>
            <person name="Korhonen P.K."/>
            <person name="Edoardo P."/>
            <person name="Giuseppe L.R."/>
            <person name="Gasser R.B."/>
        </authorList>
    </citation>
    <scope>NUCLEOTIDE SEQUENCE [LARGE SCALE GENOMIC DNA]</scope>
    <source>
        <strain evidence="1">ISS120</strain>
    </source>
</reference>
<comment type="caution">
    <text evidence="1">The sequence shown here is derived from an EMBL/GenBank/DDBJ whole genome shotgun (WGS) entry which is preliminary data.</text>
</comment>
<name>A0A0V1CAW1_TRIBR</name>
<organism evidence="1 2">
    <name type="scientific">Trichinella britovi</name>
    <name type="common">Parasitic roundworm</name>
    <dbReference type="NCBI Taxonomy" id="45882"/>
    <lineage>
        <taxon>Eukaryota</taxon>
        <taxon>Metazoa</taxon>
        <taxon>Ecdysozoa</taxon>
        <taxon>Nematoda</taxon>
        <taxon>Enoplea</taxon>
        <taxon>Dorylaimia</taxon>
        <taxon>Trichinellida</taxon>
        <taxon>Trichinellidae</taxon>
        <taxon>Trichinella</taxon>
    </lineage>
</organism>
<protein>
    <submittedName>
        <fullName evidence="1">Uncharacterized protein</fullName>
    </submittedName>
</protein>
<accession>A0A0V1CAW1</accession>
<evidence type="ECO:0000313" key="1">
    <source>
        <dbReference type="EMBL" id="KRY46463.1"/>
    </source>
</evidence>
<dbReference type="AlphaFoldDB" id="A0A0V1CAW1"/>
<keyword evidence="2" id="KW-1185">Reference proteome</keyword>